<accession>A0A1R3GC86</accession>
<organism evidence="1 2">
    <name type="scientific">Corchorus olitorius</name>
    <dbReference type="NCBI Taxonomy" id="93759"/>
    <lineage>
        <taxon>Eukaryota</taxon>
        <taxon>Viridiplantae</taxon>
        <taxon>Streptophyta</taxon>
        <taxon>Embryophyta</taxon>
        <taxon>Tracheophyta</taxon>
        <taxon>Spermatophyta</taxon>
        <taxon>Magnoliopsida</taxon>
        <taxon>eudicotyledons</taxon>
        <taxon>Gunneridae</taxon>
        <taxon>Pentapetalae</taxon>
        <taxon>rosids</taxon>
        <taxon>malvids</taxon>
        <taxon>Malvales</taxon>
        <taxon>Malvaceae</taxon>
        <taxon>Grewioideae</taxon>
        <taxon>Apeibeae</taxon>
        <taxon>Corchorus</taxon>
    </lineage>
</organism>
<evidence type="ECO:0000313" key="2">
    <source>
        <dbReference type="Proteomes" id="UP000187203"/>
    </source>
</evidence>
<sequence length="68" mass="7976">MREDDYSARKVECSVECMRVVVKRESRVRRDEWEVKEGVFAREDLVESLQTVEGGLGWIQSLLSWQEG</sequence>
<dbReference type="AlphaFoldDB" id="A0A1R3GC86"/>
<proteinExistence type="predicted"/>
<dbReference type="EMBL" id="AWUE01022865">
    <property type="protein sequence ID" value="OMO55676.1"/>
    <property type="molecule type" value="Genomic_DNA"/>
</dbReference>
<keyword evidence="2" id="KW-1185">Reference proteome</keyword>
<reference evidence="2" key="1">
    <citation type="submission" date="2013-09" db="EMBL/GenBank/DDBJ databases">
        <title>Corchorus olitorius genome sequencing.</title>
        <authorList>
            <person name="Alam M."/>
            <person name="Haque M.S."/>
            <person name="Islam M.S."/>
            <person name="Emdad E.M."/>
            <person name="Islam M.M."/>
            <person name="Ahmed B."/>
            <person name="Halim A."/>
            <person name="Hossen Q.M.M."/>
            <person name="Hossain M.Z."/>
            <person name="Ahmed R."/>
            <person name="Khan M.M."/>
            <person name="Islam R."/>
            <person name="Rashid M.M."/>
            <person name="Khan S.A."/>
            <person name="Rahman M.S."/>
            <person name="Alam M."/>
            <person name="Yahiya A.S."/>
            <person name="Khan M.S."/>
            <person name="Azam M.S."/>
            <person name="Haque T."/>
            <person name="Lashkar M.Z.H."/>
            <person name="Akhand A.I."/>
            <person name="Morshed G."/>
            <person name="Roy S."/>
            <person name="Uddin K.S."/>
            <person name="Rabeya T."/>
            <person name="Hossain A.S."/>
            <person name="Chowdhury A."/>
            <person name="Snigdha A.R."/>
            <person name="Mortoza M.S."/>
            <person name="Matin S.A."/>
            <person name="Hoque S.M.E."/>
            <person name="Islam M.K."/>
            <person name="Roy D.K."/>
            <person name="Haider R."/>
            <person name="Moosa M.M."/>
            <person name="Elias S.M."/>
            <person name="Hasan A.M."/>
            <person name="Jahan S."/>
            <person name="Shafiuddin M."/>
            <person name="Mahmood N."/>
            <person name="Shommy N.S."/>
        </authorList>
    </citation>
    <scope>NUCLEOTIDE SEQUENCE [LARGE SCALE GENOMIC DNA]</scope>
    <source>
        <strain evidence="2">cv. O-4</strain>
    </source>
</reference>
<name>A0A1R3GC86_9ROSI</name>
<gene>
    <name evidence="1" type="ORF">COLO4_35894</name>
</gene>
<dbReference type="Proteomes" id="UP000187203">
    <property type="component" value="Unassembled WGS sequence"/>
</dbReference>
<comment type="caution">
    <text evidence="1">The sequence shown here is derived from an EMBL/GenBank/DDBJ whole genome shotgun (WGS) entry which is preliminary data.</text>
</comment>
<evidence type="ECO:0000313" key="1">
    <source>
        <dbReference type="EMBL" id="OMO55676.1"/>
    </source>
</evidence>
<protein>
    <submittedName>
        <fullName evidence="1">Uncharacterized protein</fullName>
    </submittedName>
</protein>